<dbReference type="InterPro" id="IPR003593">
    <property type="entry name" value="AAA+_ATPase"/>
</dbReference>
<evidence type="ECO:0000256" key="4">
    <source>
        <dbReference type="ARBA" id="ARBA00022737"/>
    </source>
</evidence>
<evidence type="ECO:0000313" key="9">
    <source>
        <dbReference type="EMBL" id="MFC0243567.1"/>
    </source>
</evidence>
<keyword evidence="6 9" id="KW-0067">ATP-binding</keyword>
<evidence type="ECO:0000256" key="6">
    <source>
        <dbReference type="ARBA" id="ARBA00022840"/>
    </source>
</evidence>
<evidence type="ECO:0000259" key="8">
    <source>
        <dbReference type="PROSITE" id="PS50893"/>
    </source>
</evidence>
<keyword evidence="3" id="KW-0762">Sugar transport</keyword>
<dbReference type="Proteomes" id="UP001589775">
    <property type="component" value="Unassembled WGS sequence"/>
</dbReference>
<gene>
    <name evidence="9" type="ORF">ACFFJ6_23995</name>
</gene>
<name>A0ABV6EZA1_9BRAD</name>
<dbReference type="Pfam" id="PF00005">
    <property type="entry name" value="ABC_tran"/>
    <property type="match status" value="2"/>
</dbReference>
<evidence type="ECO:0000313" key="10">
    <source>
        <dbReference type="Proteomes" id="UP001589775"/>
    </source>
</evidence>
<dbReference type="SUPFAM" id="SSF52540">
    <property type="entry name" value="P-loop containing nucleoside triphosphate hydrolases"/>
    <property type="match status" value="2"/>
</dbReference>
<sequence length="513" mass="55002">MTLPDRAHEVVVARGVSVSFGATKALREVSITGHAGSIHAVTGENGAGKSTLMKVLAGVYQPDAGEVEINGRRVRLSGPRDALKHGVSTVFQEFTLLPNLSVAENLFLGREPRRMMMVRYGQMLKDAAALLGRIGIDLDPERPVSELSIGEQQLVEIGKGVSANASVFIFDEPTAALNKVEVDKLGQLMLQLQQEGKSIFYISHRLEEIARWCDTVTVLKDGQHVLTRPTREMTPNALVTAMVGRSIQDLFPPRAVSFGSPLVEARGLQVRADRAAIDLTLRRGEILGIAGLEGQGQRDVMRCLAGVTPPVAGEVRKAAADRDVTEAVDLGLGRTENVRRGIGFVPEDRKTEGLFLDLPIGENLSLGILAIQRALSRVRIKRDLLKALAKSLHLAATGLSQSVGSLSGGNQQKVLLGRWLTAGSNVLLIEEPTRGVDVGAKTEIYRLLRDFAGKGGGVLLTSSELMELIGLCDRILVIRNGAFVGELDGKLASEEAILNLALPGGTPSHHHAA</sequence>
<keyword evidence="2" id="KW-0813">Transport</keyword>
<evidence type="ECO:0000256" key="7">
    <source>
        <dbReference type="ARBA" id="ARBA00024722"/>
    </source>
</evidence>
<comment type="function">
    <text evidence="7">Involved in beta-(1--&gt;2)glucan export. Transmembrane domains (TMD) form a pore in the inner membrane and the ATP-binding domain (NBD) is responsible for energy generation.</text>
</comment>
<reference evidence="9 10" key="1">
    <citation type="submission" date="2024-09" db="EMBL/GenBank/DDBJ databases">
        <authorList>
            <person name="Sun Q."/>
            <person name="Mori K."/>
        </authorList>
    </citation>
    <scope>NUCLEOTIDE SEQUENCE [LARGE SCALE GENOMIC DNA]</scope>
    <source>
        <strain evidence="9 10">KCTC 23279</strain>
    </source>
</reference>
<dbReference type="Gene3D" id="3.40.50.300">
    <property type="entry name" value="P-loop containing nucleotide triphosphate hydrolases"/>
    <property type="match status" value="2"/>
</dbReference>
<dbReference type="CDD" id="cd03215">
    <property type="entry name" value="ABC_Carb_Monos_II"/>
    <property type="match status" value="1"/>
</dbReference>
<dbReference type="InterPro" id="IPR050107">
    <property type="entry name" value="ABC_carbohydrate_import_ATPase"/>
</dbReference>
<dbReference type="PANTHER" id="PTHR43790:SF9">
    <property type="entry name" value="GALACTOFURANOSE TRANSPORTER ATP-BINDING PROTEIN YTFR"/>
    <property type="match status" value="1"/>
</dbReference>
<feature type="domain" description="ABC transporter" evidence="8">
    <location>
        <begin position="11"/>
        <end position="246"/>
    </location>
</feature>
<protein>
    <submittedName>
        <fullName evidence="9">Sugar ABC transporter ATP-binding protein</fullName>
    </submittedName>
</protein>
<dbReference type="RefSeq" id="WP_378392680.1">
    <property type="nucleotide sequence ID" value="NZ_JBHLWM010000012.1"/>
</dbReference>
<feature type="domain" description="ABC transporter" evidence="8">
    <location>
        <begin position="245"/>
        <end position="505"/>
    </location>
</feature>
<dbReference type="EMBL" id="JBHLWM010000012">
    <property type="protein sequence ID" value="MFC0243567.1"/>
    <property type="molecule type" value="Genomic_DNA"/>
</dbReference>
<dbReference type="InterPro" id="IPR027417">
    <property type="entry name" value="P-loop_NTPase"/>
</dbReference>
<accession>A0ABV6EZA1</accession>
<comment type="similarity">
    <text evidence="1">Belongs to the ABC transporter superfamily.</text>
</comment>
<dbReference type="InterPro" id="IPR003439">
    <property type="entry name" value="ABC_transporter-like_ATP-bd"/>
</dbReference>
<comment type="caution">
    <text evidence="9">The sequence shown here is derived from an EMBL/GenBank/DDBJ whole genome shotgun (WGS) entry which is preliminary data.</text>
</comment>
<evidence type="ECO:0000256" key="1">
    <source>
        <dbReference type="ARBA" id="ARBA00005417"/>
    </source>
</evidence>
<proteinExistence type="inferred from homology"/>
<dbReference type="PROSITE" id="PS50893">
    <property type="entry name" value="ABC_TRANSPORTER_2"/>
    <property type="match status" value="2"/>
</dbReference>
<organism evidence="9 10">
    <name type="scientific">Rhodopseudomonas telluris</name>
    <dbReference type="NCBI Taxonomy" id="644215"/>
    <lineage>
        <taxon>Bacteria</taxon>
        <taxon>Pseudomonadati</taxon>
        <taxon>Pseudomonadota</taxon>
        <taxon>Alphaproteobacteria</taxon>
        <taxon>Hyphomicrobiales</taxon>
        <taxon>Nitrobacteraceae</taxon>
        <taxon>Rhodopseudomonas</taxon>
    </lineage>
</organism>
<dbReference type="PANTHER" id="PTHR43790">
    <property type="entry name" value="CARBOHYDRATE TRANSPORT ATP-BINDING PROTEIN MG119-RELATED"/>
    <property type="match status" value="1"/>
</dbReference>
<evidence type="ECO:0000256" key="5">
    <source>
        <dbReference type="ARBA" id="ARBA00022741"/>
    </source>
</evidence>
<evidence type="ECO:0000256" key="2">
    <source>
        <dbReference type="ARBA" id="ARBA00022448"/>
    </source>
</evidence>
<evidence type="ECO:0000256" key="3">
    <source>
        <dbReference type="ARBA" id="ARBA00022597"/>
    </source>
</evidence>
<keyword evidence="5" id="KW-0547">Nucleotide-binding</keyword>
<dbReference type="InterPro" id="IPR017871">
    <property type="entry name" value="ABC_transporter-like_CS"/>
</dbReference>
<keyword evidence="10" id="KW-1185">Reference proteome</keyword>
<dbReference type="GO" id="GO:0005524">
    <property type="term" value="F:ATP binding"/>
    <property type="evidence" value="ECO:0007669"/>
    <property type="project" value="UniProtKB-KW"/>
</dbReference>
<dbReference type="CDD" id="cd03216">
    <property type="entry name" value="ABC_Carb_Monos_I"/>
    <property type="match status" value="1"/>
</dbReference>
<keyword evidence="4" id="KW-0677">Repeat</keyword>
<dbReference type="SMART" id="SM00382">
    <property type="entry name" value="AAA"/>
    <property type="match status" value="1"/>
</dbReference>
<dbReference type="PROSITE" id="PS00211">
    <property type="entry name" value="ABC_TRANSPORTER_1"/>
    <property type="match status" value="1"/>
</dbReference>